<dbReference type="SUPFAM" id="SSF53822">
    <property type="entry name" value="Periplasmic binding protein-like I"/>
    <property type="match status" value="1"/>
</dbReference>
<feature type="domain" description="HTH lacI-type" evidence="5">
    <location>
        <begin position="9"/>
        <end position="63"/>
    </location>
</feature>
<dbReference type="InterPro" id="IPR010982">
    <property type="entry name" value="Lambda_DNA-bd_dom_sf"/>
</dbReference>
<dbReference type="InterPro" id="IPR046335">
    <property type="entry name" value="LacI/GalR-like_sensor"/>
</dbReference>
<dbReference type="SUPFAM" id="SSF47413">
    <property type="entry name" value="lambda repressor-like DNA-binding domains"/>
    <property type="match status" value="1"/>
</dbReference>
<dbReference type="CDD" id="cd01392">
    <property type="entry name" value="HTH_LacI"/>
    <property type="match status" value="1"/>
</dbReference>
<dbReference type="Pfam" id="PF13377">
    <property type="entry name" value="Peripla_BP_3"/>
    <property type="match status" value="1"/>
</dbReference>
<proteinExistence type="predicted"/>
<dbReference type="RefSeq" id="WP_377028683.1">
    <property type="nucleotide sequence ID" value="NZ_JBHOMY010000004.1"/>
</dbReference>
<keyword evidence="1" id="KW-0805">Transcription regulation</keyword>
<name>A0ABV6Y2L4_9HYPH</name>
<dbReference type="Pfam" id="PF00356">
    <property type="entry name" value="LacI"/>
    <property type="match status" value="1"/>
</dbReference>
<evidence type="ECO:0000256" key="4">
    <source>
        <dbReference type="SAM" id="MobiDB-lite"/>
    </source>
</evidence>
<dbReference type="PANTHER" id="PTHR30146:SF145">
    <property type="entry name" value="RIBOSE OPERON REPRESSOR"/>
    <property type="match status" value="1"/>
</dbReference>
<dbReference type="PANTHER" id="PTHR30146">
    <property type="entry name" value="LACI-RELATED TRANSCRIPTIONAL REPRESSOR"/>
    <property type="match status" value="1"/>
</dbReference>
<evidence type="ECO:0000259" key="5">
    <source>
        <dbReference type="PROSITE" id="PS50932"/>
    </source>
</evidence>
<keyword evidence="7" id="KW-1185">Reference proteome</keyword>
<evidence type="ECO:0000313" key="7">
    <source>
        <dbReference type="Proteomes" id="UP001593940"/>
    </source>
</evidence>
<accession>A0ABV6Y2L4</accession>
<reference evidence="6 7" key="1">
    <citation type="submission" date="2024-09" db="EMBL/GenBank/DDBJ databases">
        <title>Nodulacao em especies de Leguminosae Basais da Amazonia e Caracterizacao dos Rizobios e Bacterias Associadas aos Nodulos.</title>
        <authorList>
            <person name="Jambeiro I.C.A."/>
            <person name="Lopes I.S."/>
            <person name="Aguiar E.R.G.R."/>
            <person name="Santos A.F.J."/>
            <person name="Dos Santos J.M.F."/>
            <person name="Gross E."/>
        </authorList>
    </citation>
    <scope>NUCLEOTIDE SEQUENCE [LARGE SCALE GENOMIC DNA]</scope>
    <source>
        <strain evidence="6 7">BRUESC1165</strain>
    </source>
</reference>
<evidence type="ECO:0000256" key="2">
    <source>
        <dbReference type="ARBA" id="ARBA00023125"/>
    </source>
</evidence>
<evidence type="ECO:0000256" key="3">
    <source>
        <dbReference type="ARBA" id="ARBA00023163"/>
    </source>
</evidence>
<evidence type="ECO:0000313" key="6">
    <source>
        <dbReference type="EMBL" id="MFC1455498.1"/>
    </source>
</evidence>
<feature type="region of interest" description="Disordered" evidence="4">
    <location>
        <begin position="361"/>
        <end position="382"/>
    </location>
</feature>
<organism evidence="6 7">
    <name type="scientific">Microvirga arabica</name>
    <dbReference type="NCBI Taxonomy" id="1128671"/>
    <lineage>
        <taxon>Bacteria</taxon>
        <taxon>Pseudomonadati</taxon>
        <taxon>Pseudomonadota</taxon>
        <taxon>Alphaproteobacteria</taxon>
        <taxon>Hyphomicrobiales</taxon>
        <taxon>Methylobacteriaceae</taxon>
        <taxon>Microvirga</taxon>
    </lineage>
</organism>
<dbReference type="Proteomes" id="UP001593940">
    <property type="component" value="Unassembled WGS sequence"/>
</dbReference>
<dbReference type="GO" id="GO:0003677">
    <property type="term" value="F:DNA binding"/>
    <property type="evidence" value="ECO:0007669"/>
    <property type="project" value="UniProtKB-KW"/>
</dbReference>
<dbReference type="EMBL" id="JBHOMY010000004">
    <property type="protein sequence ID" value="MFC1455498.1"/>
    <property type="molecule type" value="Genomic_DNA"/>
</dbReference>
<comment type="caution">
    <text evidence="6">The sequence shown here is derived from an EMBL/GenBank/DDBJ whole genome shotgun (WGS) entry which is preliminary data.</text>
</comment>
<gene>
    <name evidence="6" type="ORF">ACETIH_01850</name>
</gene>
<dbReference type="PROSITE" id="PS00356">
    <property type="entry name" value="HTH_LACI_1"/>
    <property type="match status" value="1"/>
</dbReference>
<dbReference type="InterPro" id="IPR000843">
    <property type="entry name" value="HTH_LacI"/>
</dbReference>
<dbReference type="CDD" id="cd06267">
    <property type="entry name" value="PBP1_LacI_sugar_binding-like"/>
    <property type="match status" value="1"/>
</dbReference>
<dbReference type="InterPro" id="IPR028082">
    <property type="entry name" value="Peripla_BP_I"/>
</dbReference>
<dbReference type="PROSITE" id="PS50932">
    <property type="entry name" value="HTH_LACI_2"/>
    <property type="match status" value="1"/>
</dbReference>
<keyword evidence="3" id="KW-0804">Transcription</keyword>
<dbReference type="SMART" id="SM00354">
    <property type="entry name" value="HTH_LACI"/>
    <property type="match status" value="1"/>
</dbReference>
<sequence>MTEKRTKNVTIIEVARLAGVSTATAGRVLGGYGYSSESIRDKVREAAEKLGYRPNLLARGLITGKTQTIGVVAGDMESPFYASVLRGIADVARSRGFGIVVTNSDEILQREREAVQLLTEKQVDGMIVTPSDLQTAQHLREIVAAGCPIVQIDRLVHGLEADAVTVDNAQGAKACIEHVIAAGHRRIGLISELEQFAAGDLKSFIDLEAHGRVDAATLYPSWQRLVGYLQAHREAGIPVDLDLVRRVGAYSAEAAKEETLDLLQGNGRPTALFTTDGLMSAGTMDAISELALDLPQDLSLICFDDLEWMRFLRPGISAIAQPLNEMGRTAARLILARINGDTSPFQHQILAPSLRVRGSVAPLKAEGRQGSTRPERRKSAKA</sequence>
<evidence type="ECO:0000256" key="1">
    <source>
        <dbReference type="ARBA" id="ARBA00023015"/>
    </source>
</evidence>
<dbReference type="Gene3D" id="3.40.50.2300">
    <property type="match status" value="3"/>
</dbReference>
<keyword evidence="2 6" id="KW-0238">DNA-binding</keyword>
<dbReference type="Gene3D" id="1.10.260.40">
    <property type="entry name" value="lambda repressor-like DNA-binding domains"/>
    <property type="match status" value="1"/>
</dbReference>
<protein>
    <submittedName>
        <fullName evidence="6">LacI family DNA-binding transcriptional regulator</fullName>
    </submittedName>
</protein>